<feature type="transmembrane region" description="Helical" evidence="1">
    <location>
        <begin position="17"/>
        <end position="36"/>
    </location>
</feature>
<keyword evidence="1" id="KW-0812">Transmembrane</keyword>
<name>A0A1V6Q8D9_9EURO</name>
<gene>
    <name evidence="2" type="ORF">PENANT_c010G05086</name>
</gene>
<dbReference type="Proteomes" id="UP000191672">
    <property type="component" value="Unassembled WGS sequence"/>
</dbReference>
<accession>A0A1V6Q8D9</accession>
<keyword evidence="1" id="KW-0472">Membrane</keyword>
<keyword evidence="1" id="KW-1133">Transmembrane helix</keyword>
<protein>
    <submittedName>
        <fullName evidence="2">Uncharacterized protein</fullName>
    </submittedName>
</protein>
<organism evidence="2 3">
    <name type="scientific">Penicillium antarcticum</name>
    <dbReference type="NCBI Taxonomy" id="416450"/>
    <lineage>
        <taxon>Eukaryota</taxon>
        <taxon>Fungi</taxon>
        <taxon>Dikarya</taxon>
        <taxon>Ascomycota</taxon>
        <taxon>Pezizomycotina</taxon>
        <taxon>Eurotiomycetes</taxon>
        <taxon>Eurotiomycetidae</taxon>
        <taxon>Eurotiales</taxon>
        <taxon>Aspergillaceae</taxon>
        <taxon>Penicillium</taxon>
    </lineage>
</organism>
<reference evidence="3" key="1">
    <citation type="journal article" date="2017" name="Nat. Microbiol.">
        <title>Global analysis of biosynthetic gene clusters reveals vast potential of secondary metabolite production in Penicillium species.</title>
        <authorList>
            <person name="Nielsen J.C."/>
            <person name="Grijseels S."/>
            <person name="Prigent S."/>
            <person name="Ji B."/>
            <person name="Dainat J."/>
            <person name="Nielsen K.F."/>
            <person name="Frisvad J.C."/>
            <person name="Workman M."/>
            <person name="Nielsen J."/>
        </authorList>
    </citation>
    <scope>NUCLEOTIDE SEQUENCE [LARGE SCALE GENOMIC DNA]</scope>
    <source>
        <strain evidence="3">IBT 31811</strain>
    </source>
</reference>
<sequence length="97" mass="11173">MATLFASISTDINRTSLIIIGVVASILTLALLYLMITRQSPARNDFEHLTPIGKWERSFGLDIQQPRRRRTHGFDGTEHSLAVYIFTDRILYRCMME</sequence>
<dbReference type="EMBL" id="MDYN01000010">
    <property type="protein sequence ID" value="OQD85495.1"/>
    <property type="molecule type" value="Genomic_DNA"/>
</dbReference>
<comment type="caution">
    <text evidence="2">The sequence shown here is derived from an EMBL/GenBank/DDBJ whole genome shotgun (WGS) entry which is preliminary data.</text>
</comment>
<dbReference type="AlphaFoldDB" id="A0A1V6Q8D9"/>
<evidence type="ECO:0000313" key="2">
    <source>
        <dbReference type="EMBL" id="OQD85495.1"/>
    </source>
</evidence>
<proteinExistence type="predicted"/>
<keyword evidence="3" id="KW-1185">Reference proteome</keyword>
<evidence type="ECO:0000256" key="1">
    <source>
        <dbReference type="SAM" id="Phobius"/>
    </source>
</evidence>
<evidence type="ECO:0000313" key="3">
    <source>
        <dbReference type="Proteomes" id="UP000191672"/>
    </source>
</evidence>